<feature type="domain" description="Alpha/beta hydrolase fold-3" evidence="3">
    <location>
        <begin position="103"/>
        <end position="309"/>
    </location>
</feature>
<comment type="similarity">
    <text evidence="1">Belongs to the 'GDXG' lipolytic enzyme family.</text>
</comment>
<dbReference type="EMBL" id="FCOL02000025">
    <property type="protein sequence ID" value="SAL71092.1"/>
    <property type="molecule type" value="Genomic_DNA"/>
</dbReference>
<organism evidence="4 5">
    <name type="scientific">Caballeronia terrestris</name>
    <dbReference type="NCBI Taxonomy" id="1226301"/>
    <lineage>
        <taxon>Bacteria</taxon>
        <taxon>Pseudomonadati</taxon>
        <taxon>Pseudomonadota</taxon>
        <taxon>Betaproteobacteria</taxon>
        <taxon>Burkholderiales</taxon>
        <taxon>Burkholderiaceae</taxon>
        <taxon>Caballeronia</taxon>
    </lineage>
</organism>
<reference evidence="4" key="1">
    <citation type="submission" date="2016-01" db="EMBL/GenBank/DDBJ databases">
        <authorList>
            <person name="Peeters C."/>
        </authorList>
    </citation>
    <scope>NUCLEOTIDE SEQUENCE [LARGE SCALE GENOMIC DNA]</scope>
    <source>
        <strain evidence="4">LMG 22937</strain>
    </source>
</reference>
<evidence type="ECO:0000256" key="2">
    <source>
        <dbReference type="ARBA" id="ARBA00022801"/>
    </source>
</evidence>
<dbReference type="InterPro" id="IPR029058">
    <property type="entry name" value="AB_hydrolase_fold"/>
</dbReference>
<dbReference type="Gene3D" id="3.40.50.1820">
    <property type="entry name" value="alpha/beta hydrolase"/>
    <property type="match status" value="1"/>
</dbReference>
<dbReference type="Pfam" id="PF07859">
    <property type="entry name" value="Abhydrolase_3"/>
    <property type="match status" value="1"/>
</dbReference>
<sequence>MKSKSILDVEGIKPPHHKNREIKLTIDSDLLAYYRASAEAFPPLPADADARAVGQRFQDVARTFGRPRGADIAVSELTVPLQGRELNARVYRPVAATDPLPLLVYFHGGGWVVGDLDTHDALAERLAIDANCAVASVDYRLAPEHPFPAPCDDALDALIWFAEHRSRLGFATDRLAVGGDSAGAHLAVVAARGANERVAGLVGAQLLLYPAIRRQFESASCLANANGPGLTNEEMKWYWQQFLSGAAPASDDVRAFPLAEPFERTPAPALIVAAAHDPLYDDAFELGRFLESNGGRVELIDAHDMTHGFGRIQQHSPAAAAWMKGAAERVGAMLH</sequence>
<dbReference type="InterPro" id="IPR002168">
    <property type="entry name" value="Lipase_GDXG_HIS_AS"/>
</dbReference>
<evidence type="ECO:0000313" key="4">
    <source>
        <dbReference type="EMBL" id="SAL71092.1"/>
    </source>
</evidence>
<name>A0A158JQD7_9BURK</name>
<keyword evidence="5" id="KW-1185">Reference proteome</keyword>
<dbReference type="Proteomes" id="UP000054925">
    <property type="component" value="Unassembled WGS sequence"/>
</dbReference>
<dbReference type="AlphaFoldDB" id="A0A158JQD7"/>
<evidence type="ECO:0000259" key="3">
    <source>
        <dbReference type="Pfam" id="PF07859"/>
    </source>
</evidence>
<dbReference type="InterPro" id="IPR050300">
    <property type="entry name" value="GDXG_lipolytic_enzyme"/>
</dbReference>
<protein>
    <submittedName>
        <fullName evidence="4">Esterase/lipase</fullName>
    </submittedName>
</protein>
<dbReference type="PANTHER" id="PTHR48081:SF8">
    <property type="entry name" value="ALPHA_BETA HYDROLASE FOLD-3 DOMAIN-CONTAINING PROTEIN-RELATED"/>
    <property type="match status" value="1"/>
</dbReference>
<dbReference type="InterPro" id="IPR013094">
    <property type="entry name" value="AB_hydrolase_3"/>
</dbReference>
<dbReference type="PROSITE" id="PS01173">
    <property type="entry name" value="LIPASE_GDXG_HIS"/>
    <property type="match status" value="1"/>
</dbReference>
<accession>A0A158JQD7</accession>
<dbReference type="PANTHER" id="PTHR48081">
    <property type="entry name" value="AB HYDROLASE SUPERFAMILY PROTEIN C4A8.06C"/>
    <property type="match status" value="1"/>
</dbReference>
<evidence type="ECO:0000313" key="5">
    <source>
        <dbReference type="Proteomes" id="UP000054925"/>
    </source>
</evidence>
<dbReference type="GO" id="GO:0016787">
    <property type="term" value="F:hydrolase activity"/>
    <property type="evidence" value="ECO:0007669"/>
    <property type="project" value="UniProtKB-KW"/>
</dbReference>
<dbReference type="SUPFAM" id="SSF53474">
    <property type="entry name" value="alpha/beta-Hydrolases"/>
    <property type="match status" value="1"/>
</dbReference>
<evidence type="ECO:0000256" key="1">
    <source>
        <dbReference type="ARBA" id="ARBA00010515"/>
    </source>
</evidence>
<gene>
    <name evidence="4" type="ORF">AWB67_04141</name>
</gene>
<comment type="caution">
    <text evidence="4">The sequence shown here is derived from an EMBL/GenBank/DDBJ whole genome shotgun (WGS) entry which is preliminary data.</text>
</comment>
<keyword evidence="2" id="KW-0378">Hydrolase</keyword>
<proteinExistence type="inferred from homology"/>